<comment type="caution">
    <text evidence="2">The sequence shown here is derived from an EMBL/GenBank/DDBJ whole genome shotgun (WGS) entry which is preliminary data.</text>
</comment>
<dbReference type="PANTHER" id="PTHR12117:SF0">
    <property type="entry name" value="PROLYL 3-HYDROXYLASE OGFOD1"/>
    <property type="match status" value="1"/>
</dbReference>
<dbReference type="Proteomes" id="UP000522313">
    <property type="component" value="Unassembled WGS sequence"/>
</dbReference>
<protein>
    <recommendedName>
        <fullName evidence="1">Prolyl 3,4-dihydroxylase TPA1/OFD1 N-terminal domain-containing protein</fullName>
    </recommendedName>
</protein>
<dbReference type="GO" id="GO:0005737">
    <property type="term" value="C:cytoplasm"/>
    <property type="evidence" value="ECO:0007669"/>
    <property type="project" value="TreeGrafter"/>
</dbReference>
<dbReference type="AlphaFoldDB" id="A0A7X0JCU8"/>
<reference evidence="2 3" key="2">
    <citation type="submission" date="2020-08" db="EMBL/GenBank/DDBJ databases">
        <authorList>
            <person name="Partida-Martinez L."/>
            <person name="Huntemann M."/>
            <person name="Clum A."/>
            <person name="Wang J."/>
            <person name="Palaniappan K."/>
            <person name="Ritter S."/>
            <person name="Chen I.-M."/>
            <person name="Stamatis D."/>
            <person name="Reddy T."/>
            <person name="O'Malley R."/>
            <person name="Daum C."/>
            <person name="Shapiro N."/>
            <person name="Ivanova N."/>
            <person name="Kyrpides N."/>
            <person name="Woyke T."/>
        </authorList>
    </citation>
    <scope>NUCLEOTIDE SEQUENCE [LARGE SCALE GENOMIC DNA]</scope>
    <source>
        <strain evidence="2 3">AS3.13</strain>
    </source>
</reference>
<sequence>MIDPALLALDPALDWDALRAQFAAEGRVRIHGLLAGDAAGRLHAALRGRDDWRQVVNSGDKVFELDRATRAAMVPAQAAALDEAVCNGARHGFQYRYETLRLSDGDGGGSAGDPALSPFTRWLSEGPARAAFRRLVGAPDIAFADGQATAYAPGDFLTGHTDAVPGKARRAAYVLGLNPEWRVEWGGLLLFHGDDGRVTGVAPGFNTLDVFAVPQVHSVSRVAPEAPFRRYAITGWLRGARTAG</sequence>
<accession>A0A7X0JCU8</accession>
<name>A0A7X0JCU8_9SPHN</name>
<dbReference type="PANTHER" id="PTHR12117">
    <property type="entry name" value="HISTONE ACETYLTRANSFERASE COMPLEX"/>
    <property type="match status" value="1"/>
</dbReference>
<evidence type="ECO:0000313" key="3">
    <source>
        <dbReference type="Proteomes" id="UP000522313"/>
    </source>
</evidence>
<dbReference type="Pfam" id="PF13661">
    <property type="entry name" value="2OG-FeII_Oxy_4"/>
    <property type="match status" value="1"/>
</dbReference>
<dbReference type="InterPro" id="IPR039558">
    <property type="entry name" value="TPA1/OFD1_N"/>
</dbReference>
<evidence type="ECO:0000313" key="2">
    <source>
        <dbReference type="EMBL" id="MBB6505283.1"/>
    </source>
</evidence>
<dbReference type="GO" id="GO:0006449">
    <property type="term" value="P:regulation of translational termination"/>
    <property type="evidence" value="ECO:0007669"/>
    <property type="project" value="TreeGrafter"/>
</dbReference>
<dbReference type="GO" id="GO:0031543">
    <property type="term" value="F:peptidyl-proline dioxygenase activity"/>
    <property type="evidence" value="ECO:0007669"/>
    <property type="project" value="TreeGrafter"/>
</dbReference>
<evidence type="ECO:0000259" key="1">
    <source>
        <dbReference type="Pfam" id="PF13661"/>
    </source>
</evidence>
<gene>
    <name evidence="2" type="ORF">F4693_002271</name>
</gene>
<reference evidence="2 3" key="1">
    <citation type="submission" date="2020-08" db="EMBL/GenBank/DDBJ databases">
        <title>The Agave Microbiome: Exploring the role of microbial communities in plant adaptations to desert environments.</title>
        <authorList>
            <person name="Partida-Martinez L.P."/>
        </authorList>
    </citation>
    <scope>NUCLEOTIDE SEQUENCE [LARGE SCALE GENOMIC DNA]</scope>
    <source>
        <strain evidence="2 3">AS3.13</strain>
    </source>
</reference>
<feature type="domain" description="Prolyl 3,4-dihydroxylase TPA1/OFD1 N-terminal" evidence="1">
    <location>
        <begin position="147"/>
        <end position="238"/>
    </location>
</feature>
<proteinExistence type="predicted"/>
<dbReference type="EMBL" id="JACHBT010000011">
    <property type="protein sequence ID" value="MBB6505283.1"/>
    <property type="molecule type" value="Genomic_DNA"/>
</dbReference>
<dbReference type="Gene3D" id="2.60.120.620">
    <property type="entry name" value="q2cbj1_9rhob like domain"/>
    <property type="match status" value="1"/>
</dbReference>
<dbReference type="InterPro" id="IPR051842">
    <property type="entry name" value="uS12_prolyl_hydroxylase"/>
</dbReference>
<dbReference type="RefSeq" id="WP_311770331.1">
    <property type="nucleotide sequence ID" value="NZ_JACHBT010000011.1"/>
</dbReference>
<organism evidence="2 3">
    <name type="scientific">Sphingomonas endophytica</name>
    <dbReference type="NCBI Taxonomy" id="869719"/>
    <lineage>
        <taxon>Bacteria</taxon>
        <taxon>Pseudomonadati</taxon>
        <taxon>Pseudomonadota</taxon>
        <taxon>Alphaproteobacteria</taxon>
        <taxon>Sphingomonadales</taxon>
        <taxon>Sphingomonadaceae</taxon>
        <taxon>Sphingomonas</taxon>
    </lineage>
</organism>